<dbReference type="EMBL" id="MN873693">
    <property type="protein sequence ID" value="QIN54519.1"/>
    <property type="molecule type" value="Genomic_DNA"/>
</dbReference>
<sequence>MQVNDFMVKKKDLDIHVQFLQEQLLLVENRKERERLYSVLDELLAEKMQIDDYLEEASLEQDVKAVPYIDTVKQTQPVIEVRGEKTWGESLFAAKKTSSSSGSSIDQGEIVNEKKMGSLSAACQEKDCPEIRNVQVAKLCEIEKGKLVKLCVSSYCISLGYRWCIYYGKNKGGRYVFSEADRTIKKIDSSWGESLCLYMDKTEFWKDRTVIIKDEMEEEKTTRFYKASSRSDLYENWSDTLCRQWQEKHILEQVSSKKDKGKEKTDRREDRDTLQRGEKSVALMDDVGKALREKFDSGLCENQTMVSESTKILSETAHSLFFSKM</sequence>
<dbReference type="Proteomes" id="UP001224087">
    <property type="component" value="Segment"/>
</dbReference>
<organism evidence="2 3">
    <name type="scientific">Cedratvirus kamchatka</name>
    <dbReference type="NCBI Taxonomy" id="2716914"/>
    <lineage>
        <taxon>Viruses</taxon>
        <taxon>Pithoviruses</taxon>
        <taxon>Orthocedratvirinae</taxon>
        <taxon>Alphacedratvirus</taxon>
        <taxon>Alphacedratvirus rossiense</taxon>
    </lineage>
</organism>
<protein>
    <submittedName>
        <fullName evidence="2">Uncharacterized protein</fullName>
    </submittedName>
</protein>
<evidence type="ECO:0000313" key="3">
    <source>
        <dbReference type="Proteomes" id="UP001224087"/>
    </source>
</evidence>
<name>A0A6G8MZI0_9VIRU</name>
<proteinExistence type="predicted"/>
<accession>A0A6G8MZI0</accession>
<evidence type="ECO:0000256" key="1">
    <source>
        <dbReference type="SAM" id="MobiDB-lite"/>
    </source>
</evidence>
<reference evidence="2" key="1">
    <citation type="submission" date="2019-12" db="EMBL/GenBank/DDBJ databases">
        <title>The DNA Methylation Landscape of Giant Viruses.</title>
        <authorList>
            <person name="Jeudy S."/>
            <person name="Rigou S."/>
            <person name="Alempic J.-M."/>
            <person name="Claverie J.-M."/>
            <person name="Abergel C."/>
            <person name="Legendre M."/>
        </authorList>
    </citation>
    <scope>NUCLEOTIDE SEQUENCE</scope>
    <source>
        <strain evidence="2">P4</strain>
    </source>
</reference>
<feature type="region of interest" description="Disordered" evidence="1">
    <location>
        <begin position="256"/>
        <end position="278"/>
    </location>
</feature>
<evidence type="ECO:0000313" key="2">
    <source>
        <dbReference type="EMBL" id="QIN54519.1"/>
    </source>
</evidence>
<gene>
    <name evidence="2" type="primary">ck394</name>
</gene>
<keyword evidence="3" id="KW-1185">Reference proteome</keyword>